<dbReference type="Ensembl" id="ENSEAST00005046334.1">
    <property type="protein sequence ID" value="ENSEASP00005036748.1"/>
    <property type="gene ID" value="ENSEASG00005029535.1"/>
</dbReference>
<name>A0A9L0II64_EQUAS</name>
<evidence type="ECO:0000313" key="7">
    <source>
        <dbReference type="Proteomes" id="UP000694387"/>
    </source>
</evidence>
<dbReference type="SUPFAM" id="SSF48452">
    <property type="entry name" value="TPR-like"/>
    <property type="match status" value="1"/>
</dbReference>
<dbReference type="GeneTree" id="ENSGT00940000161805"/>
<reference evidence="6" key="3">
    <citation type="submission" date="2025-09" db="UniProtKB">
        <authorList>
            <consortium name="Ensembl"/>
        </authorList>
    </citation>
    <scope>IDENTIFICATION</scope>
</reference>
<keyword evidence="1" id="KW-0677">Repeat</keyword>
<dbReference type="PANTHER" id="PTHR11242:SF14">
    <property type="entry name" value="TETRATRICOPEPTIDE REPEAT PROTEIN 9C"/>
    <property type="match status" value="1"/>
</dbReference>
<keyword evidence="2 5" id="KW-0802">TPR repeat</keyword>
<dbReference type="Proteomes" id="UP000694387">
    <property type="component" value="Chromosome 17"/>
</dbReference>
<protein>
    <recommendedName>
        <fullName evidence="4">Tetratricopeptide repeat protein 9C</fullName>
    </recommendedName>
</protein>
<reference evidence="6 7" key="1">
    <citation type="journal article" date="2020" name="Nat. Commun.">
        <title>Donkey genomes provide new insights into domestication and selection for coat color.</title>
        <authorList>
            <person name="Wang"/>
            <person name="C."/>
            <person name="Li"/>
            <person name="H."/>
            <person name="Guo"/>
            <person name="Y."/>
            <person name="Huang"/>
            <person name="J."/>
            <person name="Sun"/>
            <person name="Y."/>
            <person name="Min"/>
            <person name="J."/>
            <person name="Wang"/>
            <person name="J."/>
            <person name="Fang"/>
            <person name="X."/>
            <person name="Zhao"/>
            <person name="Z."/>
            <person name="Wang"/>
            <person name="S."/>
            <person name="Zhang"/>
            <person name="Y."/>
            <person name="Liu"/>
            <person name="Q."/>
            <person name="Jiang"/>
            <person name="Q."/>
            <person name="Wang"/>
            <person name="X."/>
            <person name="Guo"/>
            <person name="Y."/>
            <person name="Yang"/>
            <person name="C."/>
            <person name="Wang"/>
            <person name="Y."/>
            <person name="Tian"/>
            <person name="F."/>
            <person name="Zhuang"/>
            <person name="G."/>
            <person name="Fan"/>
            <person name="Y."/>
            <person name="Gao"/>
            <person name="Q."/>
            <person name="Li"/>
            <person name="Y."/>
            <person name="Ju"/>
            <person name="Z."/>
            <person name="Li"/>
            <person name="J."/>
            <person name="Li"/>
            <person name="R."/>
            <person name="Hou"/>
            <person name="M."/>
            <person name="Yang"/>
            <person name="G."/>
            <person name="Liu"/>
            <person name="G."/>
            <person name="Liu"/>
            <person name="W."/>
            <person name="Guo"/>
            <person name="J."/>
            <person name="Pan"/>
            <person name="S."/>
            <person name="Fan"/>
            <person name="G."/>
            <person name="Zhang"/>
            <person name="W."/>
            <person name="Zhang"/>
            <person name="R."/>
            <person name="Yu"/>
            <person name="J."/>
            <person name="Zhang"/>
            <person name="X."/>
            <person name="Yin"/>
            <person name="Q."/>
            <person name="Ji"/>
            <person name="C."/>
            <person name="Jin"/>
            <person name="Y."/>
            <person name="Yue"/>
            <person name="G."/>
            <person name="Liu"/>
            <person name="M."/>
            <person name="Xu"/>
            <person name="J."/>
            <person name="Liu"/>
            <person name="S."/>
            <person name="Jordana"/>
            <person name="J."/>
            <person name="Noce"/>
            <person name="A."/>
            <person name="Amills"/>
            <person name="M."/>
            <person name="Wu"/>
            <person name="D.D."/>
            <person name="Li"/>
            <person name="S."/>
            <person name="Zhou"/>
            <person name="X. and Zhong"/>
            <person name="J."/>
        </authorList>
    </citation>
    <scope>NUCLEOTIDE SEQUENCE [LARGE SCALE GENOMIC DNA]</scope>
</reference>
<dbReference type="InterPro" id="IPR019734">
    <property type="entry name" value="TPR_rpt"/>
</dbReference>
<comment type="similarity">
    <text evidence="3">Belongs to the TTC9 family.</text>
</comment>
<keyword evidence="7" id="KW-1185">Reference proteome</keyword>
<dbReference type="SMART" id="SM00028">
    <property type="entry name" value="TPR"/>
    <property type="match status" value="1"/>
</dbReference>
<dbReference type="InterPro" id="IPR011990">
    <property type="entry name" value="TPR-like_helical_dom_sf"/>
</dbReference>
<proteinExistence type="inferred from homology"/>
<evidence type="ECO:0000256" key="1">
    <source>
        <dbReference type="ARBA" id="ARBA00022737"/>
    </source>
</evidence>
<evidence type="ECO:0000256" key="3">
    <source>
        <dbReference type="ARBA" id="ARBA00034486"/>
    </source>
</evidence>
<sequence>VRESGGRKALQTSFSSCPRLLPSTSWSGRCVQKKRRKAILPAFARLLQFLELQLLFPFSIPQEHWATKSYGEAPTGGSAVQGKRQPALPGREVPRCSCLLQMEPVNYERVKEYSQKVLERQPDNAKALYRAGVAFFHLQDYDQARHYLLAAVNRQPKDANVRRYLQLTQSELSSYHRKEKQLYLGMFG</sequence>
<dbReference type="Gene3D" id="1.25.40.10">
    <property type="entry name" value="Tetratricopeptide repeat domain"/>
    <property type="match status" value="1"/>
</dbReference>
<evidence type="ECO:0000256" key="5">
    <source>
        <dbReference type="PROSITE-ProRule" id="PRU00339"/>
    </source>
</evidence>
<accession>A0A9L0II64</accession>
<organism evidence="6 7">
    <name type="scientific">Equus asinus</name>
    <name type="common">Donkey</name>
    <name type="synonym">Equus africanus asinus</name>
    <dbReference type="NCBI Taxonomy" id="9793"/>
    <lineage>
        <taxon>Eukaryota</taxon>
        <taxon>Metazoa</taxon>
        <taxon>Chordata</taxon>
        <taxon>Craniata</taxon>
        <taxon>Vertebrata</taxon>
        <taxon>Euteleostomi</taxon>
        <taxon>Mammalia</taxon>
        <taxon>Eutheria</taxon>
        <taxon>Laurasiatheria</taxon>
        <taxon>Perissodactyla</taxon>
        <taxon>Equidae</taxon>
        <taxon>Equus</taxon>
    </lineage>
</organism>
<evidence type="ECO:0000256" key="2">
    <source>
        <dbReference type="ARBA" id="ARBA00022803"/>
    </source>
</evidence>
<dbReference type="PANTHER" id="PTHR11242">
    <property type="entry name" value="ARYL HYDROCARBON RECEPTOR INTERACTING PROTEIN RELATED"/>
    <property type="match status" value="1"/>
</dbReference>
<evidence type="ECO:0000256" key="4">
    <source>
        <dbReference type="ARBA" id="ARBA00040624"/>
    </source>
</evidence>
<gene>
    <name evidence="6" type="primary">TTC9C</name>
</gene>
<dbReference type="AlphaFoldDB" id="A0A9L0II64"/>
<dbReference type="Pfam" id="PF14559">
    <property type="entry name" value="TPR_19"/>
    <property type="match status" value="1"/>
</dbReference>
<reference evidence="6" key="2">
    <citation type="submission" date="2025-08" db="UniProtKB">
        <authorList>
            <consortium name="Ensembl"/>
        </authorList>
    </citation>
    <scope>IDENTIFICATION</scope>
</reference>
<dbReference type="PROSITE" id="PS50005">
    <property type="entry name" value="TPR"/>
    <property type="match status" value="1"/>
</dbReference>
<evidence type="ECO:0000313" key="6">
    <source>
        <dbReference type="Ensembl" id="ENSEASP00005036748.1"/>
    </source>
</evidence>
<dbReference type="InterPro" id="IPR039663">
    <property type="entry name" value="AIP/AIPL1/TTC9"/>
</dbReference>
<feature type="repeat" description="TPR" evidence="5">
    <location>
        <begin position="125"/>
        <end position="158"/>
    </location>
</feature>